<feature type="region of interest" description="Disordered" evidence="4">
    <location>
        <begin position="199"/>
        <end position="249"/>
    </location>
</feature>
<dbReference type="PANTHER" id="PTHR39957:SF1">
    <property type="entry name" value="AT09846P1-RELATED"/>
    <property type="match status" value="1"/>
</dbReference>
<dbReference type="Pfam" id="PF15430">
    <property type="entry name" value="SVWC"/>
    <property type="match status" value="2"/>
</dbReference>
<feature type="chain" id="PRO_5038076954" evidence="5">
    <location>
        <begin position="26"/>
        <end position="528"/>
    </location>
</feature>
<dbReference type="OrthoDB" id="6329054at2759"/>
<dbReference type="GeneID" id="108675238"/>
<evidence type="ECO:0000313" key="8">
    <source>
        <dbReference type="RefSeq" id="XP_047739898.1"/>
    </source>
</evidence>
<dbReference type="RefSeq" id="XP_047739898.1">
    <property type="nucleotide sequence ID" value="XM_047883942.1"/>
</dbReference>
<dbReference type="PANTHER" id="PTHR39957">
    <property type="entry name" value="AT09846P1-RELATED"/>
    <property type="match status" value="1"/>
</dbReference>
<comment type="subcellular location">
    <subcellularLocation>
        <location evidence="1">Secreted</location>
    </subcellularLocation>
</comment>
<evidence type="ECO:0000256" key="5">
    <source>
        <dbReference type="SAM" id="SignalP"/>
    </source>
</evidence>
<keyword evidence="5" id="KW-0732">Signal</keyword>
<evidence type="ECO:0000256" key="3">
    <source>
        <dbReference type="SAM" id="Coils"/>
    </source>
</evidence>
<gene>
    <name evidence="8" type="primary">LOC108675238</name>
</gene>
<evidence type="ECO:0000313" key="7">
    <source>
        <dbReference type="Proteomes" id="UP000694843"/>
    </source>
</evidence>
<evidence type="ECO:0000259" key="6">
    <source>
        <dbReference type="SMART" id="SM01318"/>
    </source>
</evidence>
<reference evidence="8" key="1">
    <citation type="submission" date="2025-08" db="UniProtKB">
        <authorList>
            <consortium name="RefSeq"/>
        </authorList>
    </citation>
    <scope>IDENTIFICATION</scope>
    <source>
        <tissue evidence="8">Whole organism</tissue>
    </source>
</reference>
<dbReference type="Proteomes" id="UP000694843">
    <property type="component" value="Unplaced"/>
</dbReference>
<protein>
    <submittedName>
        <fullName evidence="8">Uncharacterized protein LOC108675238</fullName>
    </submittedName>
</protein>
<keyword evidence="3" id="KW-0175">Coiled coil</keyword>
<organism evidence="7 8">
    <name type="scientific">Hyalella azteca</name>
    <name type="common">Amphipod</name>
    <dbReference type="NCBI Taxonomy" id="294128"/>
    <lineage>
        <taxon>Eukaryota</taxon>
        <taxon>Metazoa</taxon>
        <taxon>Ecdysozoa</taxon>
        <taxon>Arthropoda</taxon>
        <taxon>Crustacea</taxon>
        <taxon>Multicrustacea</taxon>
        <taxon>Malacostraca</taxon>
        <taxon>Eumalacostraca</taxon>
        <taxon>Peracarida</taxon>
        <taxon>Amphipoda</taxon>
        <taxon>Senticaudata</taxon>
        <taxon>Talitrida</taxon>
        <taxon>Talitroidea</taxon>
        <taxon>Hyalellidae</taxon>
        <taxon>Hyalella</taxon>
    </lineage>
</organism>
<feature type="coiled-coil region" evidence="3">
    <location>
        <begin position="492"/>
        <end position="522"/>
    </location>
</feature>
<sequence>MVKLAMSSVTACALLLLFTVSAVTARAQTAATAAAVQADAKNASAVTDIEDSSPAADAAADEVTDAAAADEEGTPVQYPFRDLPADVLRDFPGLCFGSTALRLFQVGQSWSLTPFCGVATCLVSRDGFHLMERVQDCGPQPLRNPRCKNVNLKTDHPFPGCCPKFECEEGVELEYPTQEELQQLAHEAAQAAVRAQYEEDVEGEEVQQSARVSADKTDVIPTEEDQTDVATTEDAASKDVAKPPAKPAAKEVPQKVEIVIWKDHHMYRSSCGQQIVIWTDHHMDRSSYGQTVIWTDRHMDRSSCGQIVYGQIVIWTDRHMDRSSYGQIVMWTDRHMDRSSKMKLILSIALLAAAVTALPQEAAKSGPAKTPAGQPGKTPERDFSVRDLPADQLRDFPGVCFGSTTFRFYKIGESWPLSPFCGIATCLTDGRHLIERVRDCGILPKDNPKCKVVNLSDRTQAFPACCPKFECEEGVELEYPTAEELQAFAQKAHQAQVAAAAAQQQQQLLEAQALQAQALQAQAPIARG</sequence>
<dbReference type="InterPro" id="IPR029277">
    <property type="entry name" value="SVWC_dom"/>
</dbReference>
<dbReference type="AlphaFoldDB" id="A0A979FTF8"/>
<evidence type="ECO:0000256" key="4">
    <source>
        <dbReference type="SAM" id="MobiDB-lite"/>
    </source>
</evidence>
<feature type="domain" description="Single" evidence="6">
    <location>
        <begin position="95"/>
        <end position="167"/>
    </location>
</feature>
<keyword evidence="2" id="KW-0964">Secreted</keyword>
<name>A0A979FTF8_HYAAZ</name>
<proteinExistence type="predicted"/>
<feature type="domain" description="Single" evidence="6">
    <location>
        <begin position="400"/>
        <end position="471"/>
    </location>
</feature>
<feature type="region of interest" description="Disordered" evidence="4">
    <location>
        <begin position="362"/>
        <end position="383"/>
    </location>
</feature>
<feature type="compositionally biased region" description="Acidic residues" evidence="4">
    <location>
        <begin position="59"/>
        <end position="73"/>
    </location>
</feature>
<dbReference type="SMART" id="SM01318">
    <property type="entry name" value="SVWC"/>
    <property type="match status" value="2"/>
</dbReference>
<dbReference type="InterPro" id="IPR053308">
    <property type="entry name" value="Vago-like"/>
</dbReference>
<feature type="region of interest" description="Disordered" evidence="4">
    <location>
        <begin position="47"/>
        <end position="77"/>
    </location>
</feature>
<evidence type="ECO:0000256" key="2">
    <source>
        <dbReference type="ARBA" id="ARBA00022525"/>
    </source>
</evidence>
<dbReference type="KEGG" id="hazt:108675238"/>
<dbReference type="GO" id="GO:0005576">
    <property type="term" value="C:extracellular region"/>
    <property type="evidence" value="ECO:0007669"/>
    <property type="project" value="UniProtKB-SubCell"/>
</dbReference>
<feature type="signal peptide" evidence="5">
    <location>
        <begin position="1"/>
        <end position="25"/>
    </location>
</feature>
<keyword evidence="7" id="KW-1185">Reference proteome</keyword>
<accession>A0A979FTF8</accession>
<evidence type="ECO:0000256" key="1">
    <source>
        <dbReference type="ARBA" id="ARBA00004613"/>
    </source>
</evidence>